<dbReference type="PROSITE" id="PS00330">
    <property type="entry name" value="HEMOLYSIN_CALCIUM"/>
    <property type="match status" value="3"/>
</dbReference>
<feature type="domain" description="Cadherin" evidence="9">
    <location>
        <begin position="901"/>
        <end position="999"/>
    </location>
</feature>
<keyword evidence="4" id="KW-0106">Calcium</keyword>
<keyword evidence="7" id="KW-0472">Membrane</keyword>
<keyword evidence="6" id="KW-1133">Transmembrane helix</keyword>
<dbReference type="GO" id="GO:0005509">
    <property type="term" value="F:calcium ion binding"/>
    <property type="evidence" value="ECO:0007669"/>
    <property type="project" value="InterPro"/>
</dbReference>
<dbReference type="GO" id="GO:0008237">
    <property type="term" value="F:metallopeptidase activity"/>
    <property type="evidence" value="ECO:0007669"/>
    <property type="project" value="InterPro"/>
</dbReference>
<feature type="domain" description="Cadherin" evidence="9">
    <location>
        <begin position="1099"/>
        <end position="1197"/>
    </location>
</feature>
<dbReference type="PANTHER" id="PTHR24025:SF23">
    <property type="entry name" value="NEURAL-CADHERIN"/>
    <property type="match status" value="1"/>
</dbReference>
<dbReference type="GO" id="GO:0007156">
    <property type="term" value="P:homophilic cell adhesion via plasma membrane adhesion molecules"/>
    <property type="evidence" value="ECO:0007669"/>
    <property type="project" value="InterPro"/>
</dbReference>
<evidence type="ECO:0000259" key="9">
    <source>
        <dbReference type="PROSITE" id="PS50268"/>
    </source>
</evidence>
<comment type="subcellular location">
    <subcellularLocation>
        <location evidence="1">Membrane</location>
    </subcellularLocation>
</comment>
<dbReference type="InterPro" id="IPR050971">
    <property type="entry name" value="Cadherin-domain_protein"/>
</dbReference>
<dbReference type="NCBIfam" id="NF012211">
    <property type="entry name" value="tand_rpt_95"/>
    <property type="match status" value="22"/>
</dbReference>
<evidence type="ECO:0000256" key="5">
    <source>
        <dbReference type="ARBA" id="ARBA00022889"/>
    </source>
</evidence>
<evidence type="ECO:0000256" key="4">
    <source>
        <dbReference type="ARBA" id="ARBA00022837"/>
    </source>
</evidence>
<gene>
    <name evidence="10" type="ORF">NS331_18545</name>
</gene>
<dbReference type="GO" id="GO:0005911">
    <property type="term" value="C:cell-cell junction"/>
    <property type="evidence" value="ECO:0007669"/>
    <property type="project" value="TreeGrafter"/>
</dbReference>
<evidence type="ECO:0000256" key="7">
    <source>
        <dbReference type="ARBA" id="ARBA00023136"/>
    </source>
</evidence>
<name>A0A147GPF7_9BURK</name>
<dbReference type="RefSeq" id="WP_058643429.1">
    <property type="nucleotide sequence ID" value="NZ_LDSL01000126.1"/>
</dbReference>
<evidence type="ECO:0000256" key="6">
    <source>
        <dbReference type="ARBA" id="ARBA00022989"/>
    </source>
</evidence>
<dbReference type="EMBL" id="LDSL01000126">
    <property type="protein sequence ID" value="KTT16403.1"/>
    <property type="molecule type" value="Genomic_DNA"/>
</dbReference>
<evidence type="ECO:0000256" key="2">
    <source>
        <dbReference type="ARBA" id="ARBA00022692"/>
    </source>
</evidence>
<dbReference type="OrthoDB" id="8622301at2"/>
<dbReference type="InterPro" id="IPR010221">
    <property type="entry name" value="VCBS_dom"/>
</dbReference>
<evidence type="ECO:0000256" key="1">
    <source>
        <dbReference type="ARBA" id="ARBA00004370"/>
    </source>
</evidence>
<keyword evidence="2" id="KW-0812">Transmembrane</keyword>
<accession>A0A147GPF7</accession>
<feature type="domain" description="Cadherin" evidence="9">
    <location>
        <begin position="284"/>
        <end position="382"/>
    </location>
</feature>
<dbReference type="SUPFAM" id="SSF49313">
    <property type="entry name" value="Cadherin-like"/>
    <property type="match status" value="9"/>
</dbReference>
<dbReference type="InterPro" id="IPR002126">
    <property type="entry name" value="Cadherin-like_dom"/>
</dbReference>
<dbReference type="Pfam" id="PF17963">
    <property type="entry name" value="Big_9"/>
    <property type="match status" value="23"/>
</dbReference>
<dbReference type="SMART" id="SM00112">
    <property type="entry name" value="CA"/>
    <property type="match status" value="9"/>
</dbReference>
<dbReference type="Gene3D" id="2.60.40.1200">
    <property type="match status" value="1"/>
</dbReference>
<protein>
    <recommendedName>
        <fullName evidence="9">Cadherin domain-containing protein</fullName>
    </recommendedName>
</protein>
<organism evidence="10 11">
    <name type="scientific">Pseudacidovorax intermedius</name>
    <dbReference type="NCBI Taxonomy" id="433924"/>
    <lineage>
        <taxon>Bacteria</taxon>
        <taxon>Pseudomonadati</taxon>
        <taxon>Pseudomonadota</taxon>
        <taxon>Betaproteobacteria</taxon>
        <taxon>Burkholderiales</taxon>
        <taxon>Comamonadaceae</taxon>
        <taxon>Pseudacidovorax</taxon>
    </lineage>
</organism>
<evidence type="ECO:0000313" key="10">
    <source>
        <dbReference type="EMBL" id="KTT16403.1"/>
    </source>
</evidence>
<dbReference type="Proteomes" id="UP000072741">
    <property type="component" value="Unassembled WGS sequence"/>
</dbReference>
<dbReference type="InterPro" id="IPR011049">
    <property type="entry name" value="Serralysin-like_metalloprot_C"/>
</dbReference>
<keyword evidence="11" id="KW-1185">Reference proteome</keyword>
<dbReference type="InterPro" id="IPR047777">
    <property type="entry name" value="LapA-like_RM"/>
</dbReference>
<feature type="region of interest" description="Disordered" evidence="8">
    <location>
        <begin position="1095"/>
        <end position="1114"/>
    </location>
</feature>
<dbReference type="PANTHER" id="PTHR24025">
    <property type="entry name" value="DESMOGLEIN FAMILY MEMBER"/>
    <property type="match status" value="1"/>
</dbReference>
<dbReference type="PROSITE" id="PS50268">
    <property type="entry name" value="CADHERIN_2"/>
    <property type="match status" value="11"/>
</dbReference>
<dbReference type="PATRIC" id="fig|433924.3.peg.692"/>
<evidence type="ECO:0000256" key="8">
    <source>
        <dbReference type="SAM" id="MobiDB-lite"/>
    </source>
</evidence>
<dbReference type="Pfam" id="PF00353">
    <property type="entry name" value="HemolysinCabind"/>
    <property type="match status" value="1"/>
</dbReference>
<dbReference type="InterPro" id="IPR019960">
    <property type="entry name" value="T1SS_VCA0849"/>
</dbReference>
<dbReference type="SUPFAM" id="SSF51120">
    <property type="entry name" value="beta-Roll"/>
    <property type="match status" value="1"/>
</dbReference>
<feature type="domain" description="Cadherin" evidence="9">
    <location>
        <begin position="498"/>
        <end position="596"/>
    </location>
</feature>
<feature type="domain" description="Cadherin" evidence="9">
    <location>
        <begin position="1206"/>
        <end position="1298"/>
    </location>
</feature>
<dbReference type="NCBIfam" id="TIGR03661">
    <property type="entry name" value="T1SS_VCA0849"/>
    <property type="match status" value="1"/>
</dbReference>
<dbReference type="Gene3D" id="3.40.390.10">
    <property type="entry name" value="Collagenase (Catalytic Domain)"/>
    <property type="match status" value="1"/>
</dbReference>
<comment type="caution">
    <text evidence="10">The sequence shown here is derived from an EMBL/GenBank/DDBJ whole genome shotgun (WGS) entry which is preliminary data.</text>
</comment>
<dbReference type="InterPro" id="IPR001343">
    <property type="entry name" value="Hemolysn_Ca-bd"/>
</dbReference>
<dbReference type="GO" id="GO:0016020">
    <property type="term" value="C:membrane"/>
    <property type="evidence" value="ECO:0007669"/>
    <property type="project" value="UniProtKB-SubCell"/>
</dbReference>
<evidence type="ECO:0000313" key="11">
    <source>
        <dbReference type="Proteomes" id="UP000072741"/>
    </source>
</evidence>
<evidence type="ECO:0000256" key="3">
    <source>
        <dbReference type="ARBA" id="ARBA00022737"/>
    </source>
</evidence>
<dbReference type="NCBIfam" id="TIGR01965">
    <property type="entry name" value="VCBS_repeat"/>
    <property type="match status" value="16"/>
</dbReference>
<keyword evidence="5" id="KW-0130">Cell adhesion</keyword>
<dbReference type="Gene3D" id="2.150.10.10">
    <property type="entry name" value="Serralysin-like metalloprotease, C-terminal"/>
    <property type="match status" value="1"/>
</dbReference>
<feature type="domain" description="Cadherin" evidence="9">
    <location>
        <begin position="2219"/>
        <end position="2314"/>
    </location>
</feature>
<sequence>MATTTTAVAASGTVTELIGKAFIRLPSGELRALKLGDLVREGQILVIDDGAVVELRTPGGELVVAGPREVSTNAEMLGTAPTPERSEGTVNRGSADVDRVIQALNNGQDPFQDLDPTAAGLNGGEASEGHSFVVLDRVVETTPSLGLGDTNGFDRPVAALPPSPGLLLTPTANIPPTAENASITTPEDTPIPGRVNAFDADGNPLSFAAGTLPQHGVVVVNSDGTYLYTPGKDFNGTDSFTVLVSDGQGGTATATVNVTITPVNDAPVPADPANPPAGQTFDPTTGNYRITTPEDTPVSGKVAATDVDGDPLTFTKGSDPQHGTVVVNADGSYTYTPAKDYNGSDQFTVVVSDGNGGTATSTVTVGITPVNDPPVPVDPPSPPNGQTFDPATGDYRITTPEDTPVSGKVAATDADNDPLTFTKGSDPVHGTVVVNTDGSYTYTPAKDYNGSDQFTVVVSDGNGGTATSTVFVGITPVNDPPVPVDPPSPPNGQTFDPATGDYRITTPEDTPVSGKVAATDADNDPLTFTKGSDPTHGTVVVNADGSYTYTPAKDYNGADQFTVVVSDGNGGTATSTVFVGITPVNDPPVPVDPPSPPNGQTFDPTTGDYRITTPEDTPVSGKVAANDVDGDPLTFTKGSDPTHGTVVVNADGSYTYTPSKDYNGSDQFTVTVSDGNGGTATSTVFVGITPVDDASVLAPDVKTTTEDSPAVGNVLANDRDVDSVLSVASFQVAGQAAAVAAGGTATIANVGTITIAANGDYVFTPDANWNGQVPTVTYTTNTGSSTTLDITVTPLDDTPALSNDVARTPEDTPVKIDVLANDTDVDGDKLSIIAVDGKDIAAGPVAVTGGVVSLNADGTLLYTPNKDYNGSLTFTYTATDGRTPVTATVSVEVTPVNDAPTVVDYKVSTPEDTPLNGKVTGSDVDGDKLTYTKGSDPTHGSVTVNPDGSYTYTPAKDYNGGDSFTVTVDDGNGGKTTSTVTINVTPVNDPPVPSNPPVTPPGQNFDPATGNYTLTTPEDTPVKGQVAATDVDGDPLTFTKSSDPTHGTVTVNTDGTYTYTPGKDYNGADSFTVTVSDGKGGTATSTVNVTVTPVNDAPTAPNTTVSTPEDTPVSGKVVGFDVDGDPLTFTKGSDPTHGSVTVNPDGSYTYTPAKDYNGGDSFTVTVNDGNGGTTTSTVTINVTPVNDPPVPSDPPVTPPGQNFDPATGNYTLTTPEDTPVKGQVAATDVDGDPLTFTKSSDPTHGTVTVNTDGTYTYTPSQDFNGKDSFTVTVSDGKGGTATSTVNVTVTPVNDAPVAVNDTVTTDEDVPVSIKVLSNDTDVDGDKLSIIGFTQPAHGTVTIGADGNPLYTPGLDYNGKDSFQYTISDGNGGTATATVSITVGGVNDAPVPAADTNRTGEDTTLRVAANAGVLVNDVDPDGDSMSVSRVSIGNSTVDAGKPIEGQWGTLTLNADGSYTYAPNAAAQTLGAGASGKDVFTYTVTDPSGATASTTLTLTVDGANDAPVAPNQSRTTPEDTPLTGKIVATDVDGDALSFTKASDPTHGTVTVNADGSYVYQPAPDYNGNDSFSVTVNDGKGGVVVSRVDIVVTPLDDTPALSNDFARTPEDTPVRIDVLANDTDVDGDKLSIIAVDGKDISAGPVAVTGGVVSLNADGTLLYTPNKDYNGNPTFTYTATDGRTPVTATVSVEVTPVNDAPLAVNDKVNTAEDTPISIPVLRNDTDVDGDTLSIIGFTQPQHGTVTLGADGNPLYTPGLDYNGDDSFTYTISDGKGGTSTATVSISVGGVNDAPVAVADVNTTSQDLVLKVGNVAGVLVNDRDDDGDTLSVLKVGINGAVVDAGIPLAGQWGVLTLNADGSYTYAPNDAAKGLDDGESAKDVFSYTVTDPTGATSTTTLTLTVTGVNDAPVAVDDSATTPEDTAITINVLANDKDVDVEPLSVVQIDGKNAVVGQAIAVEHGTATLNANGSITYNPDAGYNGPASFTYTVSDGTARDIATVNIVVDSVNDPPNALDNVVSGFEDTPLNFDPRSNDTDPDGDALNITAINGQPIAVGSPVALKDGVLSLNADGTLTFTPNKDFNGKVDFQYTVDDGRGGTDTAKVTMDMKPVNDDPVPVNPPNPPANQTFDPVTKNYSIVTPEDTPIAGKVAATDVDGDTLTFSKTTDPAHGTVVVNADGSYTYTPTKDFNGKDSFTVTVDDGNGGKAVSTVFVDVTPVNDAPTAPNYSLTTQEDTPISGKVVGSDVDGDPLAYTKGSDPKNGTVVVNADGTFTYTPGKDYNGSDSFTVTVRDPSGATATSTVTIGVTPMNDAPTVPNYSLTTPEDKPVSGKVVGSDVDGDPLSYTKGSDPAHGSVTVNADGTFTYTPAKDYNGSDSFTVTVRDPSGATATSTVTIGIDPVNDNPVLPANYSTTTREDTTVTGKVVATDVDGDNLSYAKGSDPAHGRVEVGADGSYTYTPVKDYAGSDSFTITVNDGAGGTATTTVNVTIAPVADTPKVVVDVGTPVATQVTVTSQNAGSTDQGFKVTATKLDGTPGTISFINGGGVVGFGVSGAASNGADTELGYQSGKSEKLSIAFDQAASSATLTFSYLNPTEHASYTLYDAAGRVIGGGVVTGVTDLIDPSITVKSDTGALISRIEFAAPGTNDDYVINKVSYVVGETVPVTVSATPTDVDNSEFVSSVVLRVPAGATLSAGTANADGTWTLPLTSNGSYTVNVDPVTHAVTITGLTMSVPASYSGDLSVTAVATVYDTVPNITTTGTGADSETNPQIVAADDVGSVKSGATLTVSAANGVIQSGGDAGGKDVGGSLVVTGVHTGGDATSVAATATAAPGQTLTGQYGKLTLNADGSYTYVADNASGLPSNKTVTDTFTYTVTGEAGKTETAQLVISIGGNNNAPTIGAGAVASVSEEGLPGGIVDTTGNTDTTNARIATGTVTVGDIDGDTLAVTLVAPTSALTSGGQSIVWTGAGTQQLIGHVGSATGTEAIRVAIGNDGAYTVTLSKPLDQPLKGQEDVSQFSVGVRVSDGAAATTGSLTVRVEDDSPVASATSATGWVRADSISINSLQGGWISPVFVNGTSTVKQTNTDSDALNDKITWGSPASGNGQSGYTLVDNIGYTSSGGSAVTAGTPFKLADFTHENWPIYGDSSTLDKVTMTMTANVVINGVVTPVSFNVLFDHTETPNTNDPVASRDIISLPQQDVIVQVGIESYTFRVEGFKDASGNLVNTIYTNEQASNTYSLWGSISSTDALPHITGQVGTTPGADGLASVAWGDLSSQYGKMTANADGTYDFEVSRATRDTLAPGQTLTQNFSYTVTDKDGDTATSTVTIRIEAPNEIQLTTTTGQNYTGTDHGDRIVGSTGNDTINGGAGDDSIRGGDGADSIRGGAGNDILTGGAGADTFVWKLGDQGTTQAPARDIVTDFGTASKASGGDVLDLRDLLQGENHNTGVGNLGSFLHFSKSGSDTVIDVKHDGAAGGGVTQQIVLSNVDLTANNTLNDAAIIQNLLNQGKLITD</sequence>
<feature type="region of interest" description="Disordered" evidence="8">
    <location>
        <begin position="1500"/>
        <end position="1521"/>
    </location>
</feature>
<dbReference type="CDD" id="cd11304">
    <property type="entry name" value="Cadherin_repeat"/>
    <property type="match status" value="8"/>
</dbReference>
<dbReference type="Gene3D" id="2.60.40.3440">
    <property type="match status" value="20"/>
</dbReference>
<dbReference type="InterPro" id="IPR018511">
    <property type="entry name" value="Hemolysin-typ_Ca-bd_CS"/>
</dbReference>
<feature type="domain" description="Cadherin" evidence="9">
    <location>
        <begin position="2128"/>
        <end position="2223"/>
    </location>
</feature>
<feature type="region of interest" description="Disordered" evidence="8">
    <location>
        <begin position="506"/>
        <end position="531"/>
    </location>
</feature>
<dbReference type="NCBIfam" id="NF033682">
    <property type="entry name" value="retention_LapA"/>
    <property type="match status" value="1"/>
</dbReference>
<feature type="domain" description="Cadherin" evidence="9">
    <location>
        <begin position="1008"/>
        <end position="1103"/>
    </location>
</feature>
<feature type="domain" description="Cadherin" evidence="9">
    <location>
        <begin position="605"/>
        <end position="701"/>
    </location>
</feature>
<feature type="domain" description="Cadherin" evidence="9">
    <location>
        <begin position="391"/>
        <end position="489"/>
    </location>
</feature>
<feature type="domain" description="Cadherin" evidence="9">
    <location>
        <begin position="2310"/>
        <end position="2402"/>
    </location>
</feature>
<keyword evidence="3" id="KW-0677">Repeat</keyword>
<dbReference type="InterPro" id="IPR024079">
    <property type="entry name" value="MetalloPept_cat_dom_sf"/>
</dbReference>
<dbReference type="InterPro" id="IPR015919">
    <property type="entry name" value="Cadherin-like_sf"/>
</dbReference>
<proteinExistence type="predicted"/>
<dbReference type="Gene3D" id="2.60.40.2810">
    <property type="match status" value="1"/>
</dbReference>
<reference evidence="10 11" key="1">
    <citation type="journal article" date="2016" name="Front. Microbiol.">
        <title>Genomic Resource of Rice Seed Associated Bacteria.</title>
        <authorList>
            <person name="Midha S."/>
            <person name="Bansal K."/>
            <person name="Sharma S."/>
            <person name="Kumar N."/>
            <person name="Patil P.P."/>
            <person name="Chaudhry V."/>
            <person name="Patil P.B."/>
        </authorList>
    </citation>
    <scope>NUCLEOTIDE SEQUENCE [LARGE SCALE GENOMIC DNA]</scope>
    <source>
        <strain evidence="10 11">NS331</strain>
    </source>
</reference>
<dbReference type="PRINTS" id="PR00313">
    <property type="entry name" value="CABNDNGRPT"/>
</dbReference>